<keyword evidence="6 10" id="KW-0249">Electron transport</keyword>
<feature type="binding site" evidence="10">
    <location>
        <position position="75"/>
    </location>
    <ligand>
        <name>[4Fe-4S] cluster</name>
        <dbReference type="ChEBI" id="CHEBI:49883"/>
        <label>1</label>
    </ligand>
</feature>
<keyword evidence="8 10" id="KW-0411">Iron-sulfur</keyword>
<feature type="binding site" evidence="10">
    <location>
        <position position="178"/>
    </location>
    <ligand>
        <name>[4Fe-4S] cluster</name>
        <dbReference type="ChEBI" id="CHEBI:49883"/>
        <label>3</label>
    </ligand>
</feature>
<keyword evidence="5 10" id="KW-1278">Translocase</keyword>
<dbReference type="Pfam" id="PF13187">
    <property type="entry name" value="Fer4_9"/>
    <property type="match status" value="1"/>
</dbReference>
<evidence type="ECO:0000256" key="11">
    <source>
        <dbReference type="SAM" id="Phobius"/>
    </source>
</evidence>
<feature type="domain" description="4Fe-4S ferredoxin-type" evidence="12">
    <location>
        <begin position="133"/>
        <end position="162"/>
    </location>
</feature>
<dbReference type="PANTHER" id="PTHR43560">
    <property type="entry name" value="ION-TRANSLOCATING OXIDOREDUCTASE COMPLEX SUBUNIT B"/>
    <property type="match status" value="1"/>
</dbReference>
<dbReference type="RefSeq" id="WP_079441469.1">
    <property type="nucleotide sequence ID" value="NZ_MZGT01000064.1"/>
</dbReference>
<feature type="binding site" evidence="10">
    <location>
        <position position="172"/>
    </location>
    <ligand>
        <name>[4Fe-4S] cluster</name>
        <dbReference type="ChEBI" id="CHEBI:49883"/>
        <label>3</label>
    </ligand>
</feature>
<keyword evidence="11" id="KW-1133">Transmembrane helix</keyword>
<dbReference type="Proteomes" id="UP000265930">
    <property type="component" value="Unassembled WGS sequence"/>
</dbReference>
<evidence type="ECO:0000256" key="5">
    <source>
        <dbReference type="ARBA" id="ARBA00022967"/>
    </source>
</evidence>
<feature type="binding site" evidence="10">
    <location>
        <position position="175"/>
    </location>
    <ligand>
        <name>[4Fe-4S] cluster</name>
        <dbReference type="ChEBI" id="CHEBI:49883"/>
        <label>3</label>
    </ligand>
</feature>
<dbReference type="EC" id="7.-.-.-" evidence="10"/>
<feature type="binding site" evidence="10">
    <location>
        <position position="49"/>
    </location>
    <ligand>
        <name>[4Fe-4S] cluster</name>
        <dbReference type="ChEBI" id="CHEBI:49883"/>
        <label>1</label>
    </ligand>
</feature>
<feature type="region of interest" description="Hydrophobic" evidence="10">
    <location>
        <begin position="1"/>
        <end position="26"/>
    </location>
</feature>
<dbReference type="Gene3D" id="3.30.70.20">
    <property type="match status" value="2"/>
</dbReference>
<dbReference type="GO" id="GO:0046872">
    <property type="term" value="F:metal ion binding"/>
    <property type="evidence" value="ECO:0007669"/>
    <property type="project" value="UniProtKB-KW"/>
</dbReference>
<comment type="cofactor">
    <cofactor evidence="10">
        <name>[4Fe-4S] cluster</name>
        <dbReference type="ChEBI" id="CHEBI:49883"/>
    </cofactor>
    <text evidence="10">Binds 3 [4Fe-4S] clusters.</text>
</comment>
<comment type="subunit">
    <text evidence="10">The complex is composed of six subunits: RnfA, RnfB, RnfC, RnfD, RnfE and RnfG.</text>
</comment>
<dbReference type="InterPro" id="IPR017896">
    <property type="entry name" value="4Fe4S_Fe-S-bd"/>
</dbReference>
<evidence type="ECO:0000256" key="10">
    <source>
        <dbReference type="HAMAP-Rule" id="MF_00463"/>
    </source>
</evidence>
<evidence type="ECO:0000313" key="15">
    <source>
        <dbReference type="EMBL" id="RII35654.1"/>
    </source>
</evidence>
<dbReference type="Pfam" id="PF04060">
    <property type="entry name" value="FeS"/>
    <property type="match status" value="1"/>
</dbReference>
<name>A0A1V4IFH9_9CLOT</name>
<comment type="subcellular location">
    <subcellularLocation>
        <location evidence="10">Cell membrane</location>
    </subcellularLocation>
</comment>
<evidence type="ECO:0000256" key="4">
    <source>
        <dbReference type="ARBA" id="ARBA00022737"/>
    </source>
</evidence>
<dbReference type="HAMAP" id="MF_00463">
    <property type="entry name" value="RsxB_RnfB"/>
    <property type="match status" value="1"/>
</dbReference>
<feature type="domain" description="4Fe-4S ferredoxin-type" evidence="12">
    <location>
        <begin position="208"/>
        <end position="237"/>
    </location>
</feature>
<dbReference type="InterPro" id="IPR010207">
    <property type="entry name" value="Elect_transpt_cplx_RnfB/RsxB"/>
</dbReference>
<feature type="domain" description="4Fe-4S ferredoxin-type" evidence="12">
    <location>
        <begin position="239"/>
        <end position="269"/>
    </location>
</feature>
<feature type="domain" description="4Fe-4S ferredoxin-type" evidence="12">
    <location>
        <begin position="163"/>
        <end position="192"/>
    </location>
</feature>
<dbReference type="OrthoDB" id="9789936at2"/>
<keyword evidence="3 10" id="KW-0479">Metal-binding</keyword>
<gene>
    <name evidence="14" type="primary">rsxB_6</name>
    <name evidence="10" type="synonym">rnfB</name>
    <name evidence="14" type="ORF">CLCHR_38140</name>
    <name evidence="15" type="ORF">D2A34_10810</name>
</gene>
<keyword evidence="7 10" id="KW-0408">Iron</keyword>
<keyword evidence="4 10" id="KW-0677">Repeat</keyword>
<reference evidence="15 17" key="2">
    <citation type="submission" date="2018-08" db="EMBL/GenBank/DDBJ databases">
        <title>Genome of Clostridium chromiireducens C1, DSM12136.</title>
        <authorList>
            <person name="Xing M."/>
            <person name="Wei Y."/>
            <person name="Ang E.L."/>
            <person name="Zhao H."/>
            <person name="Zhang Y."/>
        </authorList>
    </citation>
    <scope>NUCLEOTIDE SEQUENCE [LARGE SCALE GENOMIC DNA]</scope>
    <source>
        <strain evidence="15 17">C1</strain>
    </source>
</reference>
<accession>A0A1V4IFH9</accession>
<dbReference type="PROSITE" id="PS51656">
    <property type="entry name" value="4FE4S"/>
    <property type="match status" value="1"/>
</dbReference>
<feature type="binding site" evidence="10">
    <location>
        <position position="57"/>
    </location>
    <ligand>
        <name>[4Fe-4S] cluster</name>
        <dbReference type="ChEBI" id="CHEBI:49883"/>
        <label>1</label>
    </ligand>
</feature>
<feature type="binding site" evidence="10">
    <location>
        <position position="152"/>
    </location>
    <ligand>
        <name>[4Fe-4S] cluster</name>
        <dbReference type="ChEBI" id="CHEBI:49883"/>
        <label>3</label>
    </ligand>
</feature>
<feature type="transmembrane region" description="Helical" evidence="11">
    <location>
        <begin position="6"/>
        <end position="25"/>
    </location>
</feature>
<organism evidence="14 16">
    <name type="scientific">Clostridium chromiireducens</name>
    <dbReference type="NCBI Taxonomy" id="225345"/>
    <lineage>
        <taxon>Bacteria</taxon>
        <taxon>Bacillati</taxon>
        <taxon>Bacillota</taxon>
        <taxon>Clostridia</taxon>
        <taxon>Eubacteriales</taxon>
        <taxon>Clostridiaceae</taxon>
        <taxon>Clostridium</taxon>
    </lineage>
</organism>
<dbReference type="InterPro" id="IPR017900">
    <property type="entry name" value="4Fe4S_Fe_S_CS"/>
</dbReference>
<dbReference type="InterPro" id="IPR007202">
    <property type="entry name" value="4Fe-4S_dom"/>
</dbReference>
<reference evidence="14 16" key="1">
    <citation type="submission" date="2017-03" db="EMBL/GenBank/DDBJ databases">
        <title>Genome sequence of Clostridium chromiireducens DSM 23318.</title>
        <authorList>
            <person name="Poehlein A."/>
            <person name="Daniel R."/>
        </authorList>
    </citation>
    <scope>NUCLEOTIDE SEQUENCE [LARGE SCALE GENOMIC DNA]</scope>
    <source>
        <strain evidence="14 16">DSM 23318</strain>
    </source>
</reference>
<keyword evidence="16" id="KW-1185">Reference proteome</keyword>
<proteinExistence type="inferred from homology"/>
<dbReference type="Gene3D" id="1.10.15.40">
    <property type="entry name" value="Electron transport complex subunit B, putative Fe-S cluster"/>
    <property type="match status" value="1"/>
</dbReference>
<evidence type="ECO:0000256" key="8">
    <source>
        <dbReference type="ARBA" id="ARBA00023014"/>
    </source>
</evidence>
<dbReference type="NCBIfam" id="NF005503">
    <property type="entry name" value="PRK07118.1-2"/>
    <property type="match status" value="1"/>
</dbReference>
<evidence type="ECO:0000256" key="3">
    <source>
        <dbReference type="ARBA" id="ARBA00022723"/>
    </source>
</evidence>
<keyword evidence="9 10" id="KW-0472">Membrane</keyword>
<feature type="binding site" evidence="10">
    <location>
        <position position="142"/>
    </location>
    <ligand>
        <name>[4Fe-4S] cluster</name>
        <dbReference type="ChEBI" id="CHEBI:49883"/>
        <label>2</label>
    </ligand>
</feature>
<feature type="binding site" evidence="10">
    <location>
        <position position="52"/>
    </location>
    <ligand>
        <name>[4Fe-4S] cluster</name>
        <dbReference type="ChEBI" id="CHEBI:49883"/>
        <label>1</label>
    </ligand>
</feature>
<evidence type="ECO:0000256" key="7">
    <source>
        <dbReference type="ARBA" id="ARBA00023004"/>
    </source>
</evidence>
<dbReference type="InterPro" id="IPR050395">
    <property type="entry name" value="4Fe4S_Ferredoxin_RnfB"/>
</dbReference>
<feature type="domain" description="4Fe-4S" evidence="13">
    <location>
        <begin position="32"/>
        <end position="92"/>
    </location>
</feature>
<evidence type="ECO:0000313" key="14">
    <source>
        <dbReference type="EMBL" id="OPJ58610.1"/>
    </source>
</evidence>
<keyword evidence="11" id="KW-0812">Transmembrane</keyword>
<comment type="caution">
    <text evidence="10">Lacks conserved residue(s) required for the propagation of feature annotation.</text>
</comment>
<evidence type="ECO:0000313" key="16">
    <source>
        <dbReference type="Proteomes" id="UP000191056"/>
    </source>
</evidence>
<evidence type="ECO:0000256" key="9">
    <source>
        <dbReference type="ARBA" id="ARBA00023136"/>
    </source>
</evidence>
<keyword evidence="10" id="KW-1003">Cell membrane</keyword>
<dbReference type="GO" id="GO:0051539">
    <property type="term" value="F:4 iron, 4 sulfur cluster binding"/>
    <property type="evidence" value="ECO:0007669"/>
    <property type="project" value="UniProtKB-UniRule"/>
</dbReference>
<dbReference type="GO" id="GO:0005886">
    <property type="term" value="C:plasma membrane"/>
    <property type="evidence" value="ECO:0007669"/>
    <property type="project" value="UniProtKB-SubCell"/>
</dbReference>
<dbReference type="AlphaFoldDB" id="A0A1V4IFH9"/>
<evidence type="ECO:0000313" key="17">
    <source>
        <dbReference type="Proteomes" id="UP000265930"/>
    </source>
</evidence>
<evidence type="ECO:0000259" key="13">
    <source>
        <dbReference type="PROSITE" id="PS51656"/>
    </source>
</evidence>
<dbReference type="PROSITE" id="PS51379">
    <property type="entry name" value="4FE4S_FER_2"/>
    <property type="match status" value="4"/>
</dbReference>
<dbReference type="EMBL" id="QXDJ01000002">
    <property type="protein sequence ID" value="RII35654.1"/>
    <property type="molecule type" value="Genomic_DNA"/>
</dbReference>
<feature type="binding site" evidence="10">
    <location>
        <position position="148"/>
    </location>
    <ligand>
        <name>[4Fe-4S] cluster</name>
        <dbReference type="ChEBI" id="CHEBI:49883"/>
        <label>2</label>
    </ligand>
</feature>
<comment type="function">
    <text evidence="10">Part of a membrane-bound complex that couples electron transfer with translocation of ions across the membrane.</text>
</comment>
<dbReference type="PROSITE" id="PS00198">
    <property type="entry name" value="4FE4S_FER_1"/>
    <property type="match status" value="1"/>
</dbReference>
<evidence type="ECO:0000256" key="2">
    <source>
        <dbReference type="ARBA" id="ARBA00022485"/>
    </source>
</evidence>
<evidence type="ECO:0000259" key="12">
    <source>
        <dbReference type="PROSITE" id="PS51379"/>
    </source>
</evidence>
<keyword evidence="2 10" id="KW-0004">4Fe-4S</keyword>
<comment type="similarity">
    <text evidence="10">Belongs to the 4Fe4S bacterial-type ferredoxin family. RnfB subfamily.</text>
</comment>
<dbReference type="STRING" id="225345.CLCHR_38140"/>
<sequence>MFTIVMVLLVLGGIGTIFGFILAFANKKFSMEVNPLIHEVEDILPKGQCGACGYAGCAAYAEAVVSNKDVPPNLCVPGKDEVAKAVAEITGKVAEKVEPRIAHIKCKGSSDKAVQSYRYKGIKDCKAANLLQGGPKGCKHGCIGFGTCVNSCPFGALKLSDEGLPVVDAKKCTGCGTCETACPKNVIEMVSVDSPIEVSCNSKDKGAIARKVCSTACIGCGICAKNCSHKAIEVKNNLAVVDTKICIEKCNEATCIIKCPTGAIQFARGLSVKNSSNIKVTI</sequence>
<dbReference type="EMBL" id="MZGT01000064">
    <property type="protein sequence ID" value="OPJ58610.1"/>
    <property type="molecule type" value="Genomic_DNA"/>
</dbReference>
<dbReference type="NCBIfam" id="TIGR01944">
    <property type="entry name" value="rnfB"/>
    <property type="match status" value="1"/>
</dbReference>
<comment type="caution">
    <text evidence="14">The sequence shown here is derived from an EMBL/GenBank/DDBJ whole genome shotgun (WGS) entry which is preliminary data.</text>
</comment>
<keyword evidence="1 10" id="KW-0813">Transport</keyword>
<feature type="binding site" evidence="10">
    <location>
        <position position="182"/>
    </location>
    <ligand>
        <name>[4Fe-4S] cluster</name>
        <dbReference type="ChEBI" id="CHEBI:49883"/>
        <label>2</label>
    </ligand>
</feature>
<dbReference type="PANTHER" id="PTHR43560:SF1">
    <property type="entry name" value="ION-TRANSLOCATING OXIDOREDUCTASE COMPLEX SUBUNIT B"/>
    <property type="match status" value="1"/>
</dbReference>
<dbReference type="GO" id="GO:0009055">
    <property type="term" value="F:electron transfer activity"/>
    <property type="evidence" value="ECO:0007669"/>
    <property type="project" value="InterPro"/>
</dbReference>
<protein>
    <recommendedName>
        <fullName evidence="10">Ion-translocating oxidoreductase complex subunit B</fullName>
        <ecNumber evidence="10">7.-.-.-</ecNumber>
    </recommendedName>
    <alternativeName>
        <fullName evidence="10">Rnf electron transport complex subunit B</fullName>
    </alternativeName>
</protein>
<evidence type="ECO:0000256" key="1">
    <source>
        <dbReference type="ARBA" id="ARBA00022448"/>
    </source>
</evidence>
<dbReference type="CDD" id="cd10549">
    <property type="entry name" value="MtMvhB_like"/>
    <property type="match status" value="1"/>
</dbReference>
<dbReference type="SUPFAM" id="SSF54862">
    <property type="entry name" value="4Fe-4S ferredoxins"/>
    <property type="match status" value="1"/>
</dbReference>
<feature type="binding site" evidence="10">
    <location>
        <position position="138"/>
    </location>
    <ligand>
        <name>[4Fe-4S] cluster</name>
        <dbReference type="ChEBI" id="CHEBI:49883"/>
        <label>2</label>
    </ligand>
</feature>
<dbReference type="Proteomes" id="UP000191056">
    <property type="component" value="Unassembled WGS sequence"/>
</dbReference>
<dbReference type="GO" id="GO:0022900">
    <property type="term" value="P:electron transport chain"/>
    <property type="evidence" value="ECO:0007669"/>
    <property type="project" value="UniProtKB-UniRule"/>
</dbReference>
<evidence type="ECO:0000256" key="6">
    <source>
        <dbReference type="ARBA" id="ARBA00022982"/>
    </source>
</evidence>